<dbReference type="OrthoDB" id="7855179at2"/>
<evidence type="ECO:0000313" key="1">
    <source>
        <dbReference type="EMBL" id="KDN13711.1"/>
    </source>
</evidence>
<organism evidence="1 2">
    <name type="scientific">Snodgrassella communis</name>
    <dbReference type="NCBI Taxonomy" id="2946699"/>
    <lineage>
        <taxon>Bacteria</taxon>
        <taxon>Pseudomonadati</taxon>
        <taxon>Pseudomonadota</taxon>
        <taxon>Betaproteobacteria</taxon>
        <taxon>Neisseriales</taxon>
        <taxon>Neisseriaceae</taxon>
        <taxon>Snodgrassella</taxon>
    </lineage>
</organism>
<sequence>MKKLKKLKWLAQVIALPYEVQRSLFPDFSNVAEELAVDWGIEYEILEDVEVSSKINNEQRAAFKKLDDYMGSISGPENIQYWDNEALCNCAEWEIMRKMGLEILNVMNWDNSIPHESDAIYITKDGVF</sequence>
<accession>A0A2N9XE62</accession>
<dbReference type="EMBL" id="JFZV01000051">
    <property type="protein sequence ID" value="KDN13711.1"/>
    <property type="molecule type" value="Genomic_DNA"/>
</dbReference>
<keyword evidence="2" id="KW-1185">Reference proteome</keyword>
<dbReference type="Proteomes" id="UP000027170">
    <property type="component" value="Unassembled WGS sequence"/>
</dbReference>
<dbReference type="RefSeq" id="WP_037492353.1">
    <property type="nucleotide sequence ID" value="NZ_CAJZCB010000011.1"/>
</dbReference>
<protein>
    <submittedName>
        <fullName evidence="1">Uncharacterized protein</fullName>
    </submittedName>
</protein>
<dbReference type="AlphaFoldDB" id="A0A2N9XE62"/>
<proteinExistence type="predicted"/>
<gene>
    <name evidence="1" type="ORF">SALWKB29_2256</name>
</gene>
<evidence type="ECO:0000313" key="2">
    <source>
        <dbReference type="Proteomes" id="UP000027170"/>
    </source>
</evidence>
<comment type="caution">
    <text evidence="1">The sequence shown here is derived from an EMBL/GenBank/DDBJ whole genome shotgun (WGS) entry which is preliminary data.</text>
</comment>
<name>A0A2N9XE62_9NEIS</name>
<reference evidence="1 2" key="1">
    <citation type="submission" date="2014-03" db="EMBL/GenBank/DDBJ databases">
        <title>The genomes of two eusocial bee gut symbionts.</title>
        <authorList>
            <person name="Kwong W.K."/>
            <person name="Engel P."/>
            <person name="Koch H."/>
            <person name="Moran N.A."/>
        </authorList>
    </citation>
    <scope>NUCLEOTIDE SEQUENCE [LARGE SCALE GENOMIC DNA]</scope>
    <source>
        <strain evidence="2">wkB29</strain>
    </source>
</reference>